<dbReference type="PROSITE" id="PS01317">
    <property type="entry name" value="SSRP"/>
    <property type="match status" value="1"/>
</dbReference>
<dbReference type="Gene3D" id="2.40.280.10">
    <property type="match status" value="1"/>
</dbReference>
<dbReference type="SUPFAM" id="SSF74982">
    <property type="entry name" value="Small protein B (SmpB)"/>
    <property type="match status" value="1"/>
</dbReference>
<dbReference type="InterPro" id="IPR023620">
    <property type="entry name" value="SmpB"/>
</dbReference>
<keyword evidence="1" id="KW-0963">Cytoplasm</keyword>
<name>A0A3B0ZSH4_9ZZZZ</name>
<dbReference type="GO" id="GO:0005829">
    <property type="term" value="C:cytosol"/>
    <property type="evidence" value="ECO:0007669"/>
    <property type="project" value="TreeGrafter"/>
</dbReference>
<dbReference type="InterPro" id="IPR000037">
    <property type="entry name" value="SsrA-bd_prot"/>
</dbReference>
<dbReference type="InterPro" id="IPR020081">
    <property type="entry name" value="SsrA-bd_prot_CS"/>
</dbReference>
<dbReference type="PANTHER" id="PTHR30308">
    <property type="entry name" value="TMRNA-BINDING COMPONENT OF TRANS-TRANSLATION TAGGING COMPLEX"/>
    <property type="match status" value="1"/>
</dbReference>
<protein>
    <submittedName>
        <fullName evidence="4">TmRNA-binding protein SmpB</fullName>
    </submittedName>
</protein>
<dbReference type="HAMAP" id="MF_00023">
    <property type="entry name" value="SmpB"/>
    <property type="match status" value="1"/>
</dbReference>
<dbReference type="NCBIfam" id="NF003843">
    <property type="entry name" value="PRK05422.1"/>
    <property type="match status" value="1"/>
</dbReference>
<keyword evidence="2" id="KW-0694">RNA-binding</keyword>
<evidence type="ECO:0000256" key="1">
    <source>
        <dbReference type="ARBA" id="ARBA00022490"/>
    </source>
</evidence>
<dbReference type="NCBIfam" id="TIGR00086">
    <property type="entry name" value="smpB"/>
    <property type="match status" value="1"/>
</dbReference>
<dbReference type="AlphaFoldDB" id="A0A3B0ZSH4"/>
<evidence type="ECO:0000313" key="4">
    <source>
        <dbReference type="EMBL" id="VAW90392.1"/>
    </source>
</evidence>
<reference evidence="4" key="1">
    <citation type="submission" date="2018-06" db="EMBL/GenBank/DDBJ databases">
        <authorList>
            <person name="Zhirakovskaya E."/>
        </authorList>
    </citation>
    <scope>NUCLEOTIDE SEQUENCE</scope>
</reference>
<evidence type="ECO:0000256" key="2">
    <source>
        <dbReference type="ARBA" id="ARBA00022884"/>
    </source>
</evidence>
<dbReference type="CDD" id="cd09294">
    <property type="entry name" value="SmpB"/>
    <property type="match status" value="1"/>
</dbReference>
<dbReference type="GO" id="GO:0070930">
    <property type="term" value="P:trans-translation-dependent protein tagging"/>
    <property type="evidence" value="ECO:0007669"/>
    <property type="project" value="TreeGrafter"/>
</dbReference>
<accession>A0A3B0ZSH4</accession>
<dbReference type="GO" id="GO:0003723">
    <property type="term" value="F:RNA binding"/>
    <property type="evidence" value="ECO:0007669"/>
    <property type="project" value="UniProtKB-KW"/>
</dbReference>
<proteinExistence type="inferred from homology"/>
<organism evidence="4">
    <name type="scientific">hydrothermal vent metagenome</name>
    <dbReference type="NCBI Taxonomy" id="652676"/>
    <lineage>
        <taxon>unclassified sequences</taxon>
        <taxon>metagenomes</taxon>
        <taxon>ecological metagenomes</taxon>
    </lineage>
</organism>
<sequence length="158" mass="18129">MATKKKKKPGSNTIALNKRARHDYFIEEKFEAGIVLQGWEVKSMRDSRAQLTESYVFLKNGEAFISGLHVTPLHTASTHITPENTRVRKLLLHRKQLDKLIGAVERKGYTLVGTALYWSHGLVKVEIGLAKGKQQHDKRASEKDRDWQREKGRILRGR</sequence>
<feature type="compositionally biased region" description="Basic and acidic residues" evidence="3">
    <location>
        <begin position="134"/>
        <end position="158"/>
    </location>
</feature>
<evidence type="ECO:0000256" key="3">
    <source>
        <dbReference type="SAM" id="MobiDB-lite"/>
    </source>
</evidence>
<dbReference type="Pfam" id="PF01668">
    <property type="entry name" value="SmpB"/>
    <property type="match status" value="1"/>
</dbReference>
<feature type="region of interest" description="Disordered" evidence="3">
    <location>
        <begin position="133"/>
        <end position="158"/>
    </location>
</feature>
<dbReference type="EMBL" id="UOFQ01000185">
    <property type="protein sequence ID" value="VAW90392.1"/>
    <property type="molecule type" value="Genomic_DNA"/>
</dbReference>
<gene>
    <name evidence="4" type="ORF">MNBD_GAMMA17-1018</name>
</gene>
<dbReference type="PANTHER" id="PTHR30308:SF2">
    <property type="entry name" value="SSRA-BINDING PROTEIN"/>
    <property type="match status" value="1"/>
</dbReference>